<dbReference type="PANTHER" id="PTHR43649:SF31">
    <property type="entry name" value="SN-GLYCEROL-3-PHOSPHATE-BINDING PERIPLASMIC PROTEIN UGPB"/>
    <property type="match status" value="1"/>
</dbReference>
<comment type="caution">
    <text evidence="6">The sequence shown here is derived from an EMBL/GenBank/DDBJ whole genome shotgun (WGS) entry which is preliminary data.</text>
</comment>
<feature type="chain" id="PRO_5038788883" evidence="5">
    <location>
        <begin position="25"/>
        <end position="408"/>
    </location>
</feature>
<dbReference type="EMBL" id="DVGA01000055">
    <property type="protein sequence ID" value="HIQ78727.1"/>
    <property type="molecule type" value="Genomic_DNA"/>
</dbReference>
<evidence type="ECO:0000256" key="3">
    <source>
        <dbReference type="ARBA" id="ARBA00022448"/>
    </source>
</evidence>
<dbReference type="PANTHER" id="PTHR43649">
    <property type="entry name" value="ARABINOSE-BINDING PROTEIN-RELATED"/>
    <property type="match status" value="1"/>
</dbReference>
<reference evidence="6" key="1">
    <citation type="submission" date="2020-10" db="EMBL/GenBank/DDBJ databases">
        <authorList>
            <person name="Gilroy R."/>
        </authorList>
    </citation>
    <scope>NUCLEOTIDE SEQUENCE</scope>
    <source>
        <strain evidence="6">ChiBcolR7-354</strain>
    </source>
</reference>
<comment type="similarity">
    <text evidence="2">Belongs to the bacterial solute-binding protein 1 family.</text>
</comment>
<protein>
    <submittedName>
        <fullName evidence="6">Extracellular solute-binding protein</fullName>
    </submittedName>
</protein>
<name>A0A9D1CSD6_9FIRM</name>
<keyword evidence="4 5" id="KW-0732">Signal</keyword>
<keyword evidence="3" id="KW-0813">Transport</keyword>
<reference evidence="6" key="2">
    <citation type="journal article" date="2021" name="PeerJ">
        <title>Extensive microbial diversity within the chicken gut microbiome revealed by metagenomics and culture.</title>
        <authorList>
            <person name="Gilroy R."/>
            <person name="Ravi A."/>
            <person name="Getino M."/>
            <person name="Pursley I."/>
            <person name="Horton D.L."/>
            <person name="Alikhan N.F."/>
            <person name="Baker D."/>
            <person name="Gharbi K."/>
            <person name="Hall N."/>
            <person name="Watson M."/>
            <person name="Adriaenssens E.M."/>
            <person name="Foster-Nyarko E."/>
            <person name="Jarju S."/>
            <person name="Secka A."/>
            <person name="Antonio M."/>
            <person name="Oren A."/>
            <person name="Chaudhuri R.R."/>
            <person name="La Ragione R."/>
            <person name="Hildebrand F."/>
            <person name="Pallen M.J."/>
        </authorList>
    </citation>
    <scope>NUCLEOTIDE SEQUENCE</scope>
    <source>
        <strain evidence="6">ChiBcolR7-354</strain>
    </source>
</reference>
<accession>A0A9D1CSD6</accession>
<organism evidence="6 7">
    <name type="scientific">Candidatus Scatomorpha intestinavium</name>
    <dbReference type="NCBI Taxonomy" id="2840922"/>
    <lineage>
        <taxon>Bacteria</taxon>
        <taxon>Bacillati</taxon>
        <taxon>Bacillota</taxon>
        <taxon>Clostridia</taxon>
        <taxon>Eubacteriales</taxon>
        <taxon>Candidatus Scatomorpha</taxon>
    </lineage>
</organism>
<dbReference type="Proteomes" id="UP000824262">
    <property type="component" value="Unassembled WGS sequence"/>
</dbReference>
<dbReference type="Pfam" id="PF13416">
    <property type="entry name" value="SBP_bac_8"/>
    <property type="match status" value="1"/>
</dbReference>
<proteinExistence type="inferred from homology"/>
<sequence length="408" mass="43701">MRGARRLMAAALLSALVLPLSACGAAGEDAVPLTSDGREIITLGVTTPVQTARALAGAFNARSEDYYVEVTEYAYGTTATPELLYTQLTAGTAPDIIAAAPPELGEAEDSGAFLELTPLLDELSPRLVPAVESALRERPELYGLPYEFEIGTFLVHPSQTGGRESLTMEEAEECAAALGEGCTVFGSWMDREQLFIRVMEAAAGEYLDLEAGTCNFEDPGFIGLLELCMDQRAAGSELPETDGQLLMSLTLQGVDMLCVQERNYGDDYAFMGFPADGEDSAKGWLTGSQALLRVNASGNTEGALEFLNFALGEEAQRLCECFPVLQSELDRRLDEAAEGKNAKGPLTDAGAEKFDTLLNSGLHFGGRPEAVSQIMLEEAQAYFGGAITAQEAARRMQERVGLYLAERA</sequence>
<comment type="subcellular location">
    <subcellularLocation>
        <location evidence="1">Cell envelope</location>
    </subcellularLocation>
</comment>
<dbReference type="AlphaFoldDB" id="A0A9D1CSD6"/>
<dbReference type="GO" id="GO:0030313">
    <property type="term" value="C:cell envelope"/>
    <property type="evidence" value="ECO:0007669"/>
    <property type="project" value="UniProtKB-SubCell"/>
</dbReference>
<evidence type="ECO:0000256" key="2">
    <source>
        <dbReference type="ARBA" id="ARBA00008520"/>
    </source>
</evidence>
<evidence type="ECO:0000256" key="4">
    <source>
        <dbReference type="ARBA" id="ARBA00022729"/>
    </source>
</evidence>
<dbReference type="SUPFAM" id="SSF53850">
    <property type="entry name" value="Periplasmic binding protein-like II"/>
    <property type="match status" value="1"/>
</dbReference>
<evidence type="ECO:0000313" key="7">
    <source>
        <dbReference type="Proteomes" id="UP000824262"/>
    </source>
</evidence>
<evidence type="ECO:0000256" key="1">
    <source>
        <dbReference type="ARBA" id="ARBA00004196"/>
    </source>
</evidence>
<feature type="signal peptide" evidence="5">
    <location>
        <begin position="1"/>
        <end position="24"/>
    </location>
</feature>
<dbReference type="Gene3D" id="3.40.190.10">
    <property type="entry name" value="Periplasmic binding protein-like II"/>
    <property type="match status" value="1"/>
</dbReference>
<evidence type="ECO:0000256" key="5">
    <source>
        <dbReference type="SAM" id="SignalP"/>
    </source>
</evidence>
<dbReference type="InterPro" id="IPR050490">
    <property type="entry name" value="Bact_solute-bd_prot1"/>
</dbReference>
<evidence type="ECO:0000313" key="6">
    <source>
        <dbReference type="EMBL" id="HIQ78727.1"/>
    </source>
</evidence>
<dbReference type="InterPro" id="IPR006059">
    <property type="entry name" value="SBP"/>
</dbReference>
<gene>
    <name evidence="6" type="ORF">IAB77_05650</name>
</gene>